<gene>
    <name evidence="2" type="ORF">EI71_02014</name>
</gene>
<keyword evidence="1" id="KW-0472">Membrane</keyword>
<dbReference type="InParanoid" id="A0A397QRD3"/>
<dbReference type="SUPFAM" id="SSF52540">
    <property type="entry name" value="P-loop containing nucleoside triphosphate hydrolases"/>
    <property type="match status" value="1"/>
</dbReference>
<sequence length="846" mass="98145">MINFKNFRINDGLSECLKEPIDFKLPNKGLVIICRRYYEFGQSFDRLVSCLTLSNTNYDGEIFYNKKNLKELNTNERDSYKNNIIYLKESYHTPKVFYGYTVSDAFLEANVFDENAIKEALKKVGLNIDLKTKTIKLNDYKKELLELAIALANNPKIIFISKFTMEDSQLESYYKVLKNLSNNYLIILGTHYENFLSNNSRIIIFNPKGILSDNIDSINQDMDENDSSLNEVILPKDKEKPSLRDNLLIGKRAGFIIKNIPLLIVLLFSFVLIGISTAYMLYNPAYALNSLYSSDEIKELDLYKEYTYRLEQYTIDKEGNMTDVSQNVIVLDENNNGREYKNSELDKKAYGHYSLDELNELNKNSVGHIFLGKNIKPVTDFIKLDDLYYISNFTCICEGQQEFFDKYNIPTLAGNYPKAYDEIAISSYMADGLIKSLNDLMTYDSLIGQYTECKIDGKSKSLKISGIYDFGKPNPNYDDIKETTNEDYKNMTSLEKLNFYRHYNSFKDEILNKFGLLYCFTKEGFCNENNLNYNYAKTNFHVKCCSDGATSWSYVDVTKNQSYSKYDSSFIPFEEVVQSKDYIFYDFDGNVIKTPTLTNTECYLPYDIYYDFKDNLDEYFEGFKVGLDSPISFDVKGFFKGPTSDYNNMILNTDAVIEKGYSIKMEYYEKRNTKYQDKENACYHYLITFSNYSLKQTKSIYNYPTNNFEYVTSKNGENRVEHAISFNDEIPIWLFSIGMGSLFISLCMILIENSRIKKRYANSKTNLTKAPNILKPYALYTIITIVISFLISLGGIYLGCFILNFLKYNSLRMLFFNGYCYLFMIGIALITSGISALVLFRKKKTH</sequence>
<feature type="transmembrane region" description="Helical" evidence="1">
    <location>
        <begin position="260"/>
        <end position="282"/>
    </location>
</feature>
<comment type="caution">
    <text evidence="2">The sequence shown here is derived from an EMBL/GenBank/DDBJ whole genome shotgun (WGS) entry which is preliminary data.</text>
</comment>
<evidence type="ECO:0000313" key="3">
    <source>
        <dbReference type="Proteomes" id="UP000266506"/>
    </source>
</evidence>
<dbReference type="InterPro" id="IPR027417">
    <property type="entry name" value="P-loop_NTPase"/>
</dbReference>
<evidence type="ECO:0000313" key="2">
    <source>
        <dbReference type="EMBL" id="RIA64130.1"/>
    </source>
</evidence>
<dbReference type="EMBL" id="QXEV01000047">
    <property type="protein sequence ID" value="RIA64130.1"/>
    <property type="molecule type" value="Genomic_DNA"/>
</dbReference>
<name>A0A397QRD3_9MOLU</name>
<organism evidence="2 3">
    <name type="scientific">Anaeroplasma bactoclasticum</name>
    <dbReference type="NCBI Taxonomy" id="2088"/>
    <lineage>
        <taxon>Bacteria</taxon>
        <taxon>Bacillati</taxon>
        <taxon>Mycoplasmatota</taxon>
        <taxon>Mollicutes</taxon>
        <taxon>Anaeroplasmatales</taxon>
        <taxon>Anaeroplasmataceae</taxon>
        <taxon>Anaeroplasma</taxon>
    </lineage>
</organism>
<proteinExistence type="predicted"/>
<keyword evidence="1" id="KW-0812">Transmembrane</keyword>
<reference evidence="2 3" key="1">
    <citation type="submission" date="2018-08" db="EMBL/GenBank/DDBJ databases">
        <title>Genomic Encyclopedia of Archaeal and Bacterial Type Strains, Phase II (KMG-II): from individual species to whole genera.</title>
        <authorList>
            <person name="Goeker M."/>
        </authorList>
    </citation>
    <scope>NUCLEOTIDE SEQUENCE [LARGE SCALE GENOMIC DNA]</scope>
    <source>
        <strain evidence="2 3">ATCC 27112</strain>
    </source>
</reference>
<dbReference type="AlphaFoldDB" id="A0A397QRD3"/>
<feature type="transmembrane region" description="Helical" evidence="1">
    <location>
        <begin position="777"/>
        <end position="806"/>
    </location>
</feature>
<feature type="transmembrane region" description="Helical" evidence="1">
    <location>
        <begin position="732"/>
        <end position="751"/>
    </location>
</feature>
<keyword evidence="3" id="KW-1185">Reference proteome</keyword>
<evidence type="ECO:0000256" key="1">
    <source>
        <dbReference type="SAM" id="Phobius"/>
    </source>
</evidence>
<dbReference type="Proteomes" id="UP000266506">
    <property type="component" value="Unassembled WGS sequence"/>
</dbReference>
<dbReference type="Gene3D" id="3.40.50.300">
    <property type="entry name" value="P-loop containing nucleotide triphosphate hydrolases"/>
    <property type="match status" value="1"/>
</dbReference>
<keyword evidence="1" id="KW-1133">Transmembrane helix</keyword>
<protein>
    <submittedName>
        <fullName evidence="2">ABC-type multidrug transport system ATPase subunit</fullName>
    </submittedName>
</protein>
<feature type="transmembrane region" description="Helical" evidence="1">
    <location>
        <begin position="818"/>
        <end position="840"/>
    </location>
</feature>
<accession>A0A397QRD3</accession>
<dbReference type="RefSeq" id="WP_119017046.1">
    <property type="nucleotide sequence ID" value="NZ_QXEV01000047.1"/>
</dbReference>